<dbReference type="PROSITE" id="PS50887">
    <property type="entry name" value="GGDEF"/>
    <property type="match status" value="1"/>
</dbReference>
<dbReference type="PANTHER" id="PTHR43155">
    <property type="entry name" value="CYCLIC DI-GMP PHOSPHODIESTERASE PA4108-RELATED"/>
    <property type="match status" value="1"/>
</dbReference>
<keyword evidence="2" id="KW-1003">Cell membrane</keyword>
<evidence type="ECO:0000256" key="5">
    <source>
        <dbReference type="ARBA" id="ARBA00023136"/>
    </source>
</evidence>
<feature type="transmembrane region" description="Helical" evidence="6">
    <location>
        <begin position="7"/>
        <end position="25"/>
    </location>
</feature>
<sequence length="661" mass="74947">MIILRDILINIILLFGLVFIISLTNSKIKLKNRLFDFIFGIVIGLITIFIMINAWQMATGVFFDTRTVMISVTALFFSPITSFIATLVAIAYRIYIGGPGVYAGVLSLITALGVGWVWKNYIQNKLKIHKYLQYYLFGILVHIFMLISQLAIPYPQNFEVIKNIGLIVLIFYPIATMILCIAIVNHEKSVTANILIEKSEKKYRSLIDNSKLGIIQFNSEGVIEIANQAFASILDAKKSDLINLDMLKLPNKQLVLRVKESLSGQISLYEGYYESSLTGKVFPTRVQFSPIFQEDKVIGGIGVVEDLTEQFKNQQQIRELTQLDNLTKLYNRASFDTFILNPDNMKELPIAIATFDINTFQIINTSFGYDVGNQVLVEIANQIKNITDDLDDVIPYRIGGDEFALIFTSANLDQANKITEKVKEQINQIDLFDFNVNMSYGIDYISDKGKSISETYNQALINMNSNKIYDGSSISIKTIDVIMATLFEKSKREKMHSERVSVIAREIAKIFELGTAFTNRVELAGRLHDIVKINIAEEILDKPARLNESERKKINKHPESGFRILSSVPEYLDIANIVLSHHERFDGHGYPKGVKGHNIPLESRIIAVADAFDAMTEQRTYRIPLTIEEAIEELKSNKASQFDPEVVDKFIIYMINNDINF</sequence>
<keyword evidence="4 6" id="KW-1133">Transmembrane helix</keyword>
<dbReference type="InterPro" id="IPR000014">
    <property type="entry name" value="PAS"/>
</dbReference>
<dbReference type="Gene3D" id="1.10.3210.10">
    <property type="entry name" value="Hypothetical protein af1432"/>
    <property type="match status" value="1"/>
</dbReference>
<evidence type="ECO:0000256" key="6">
    <source>
        <dbReference type="SAM" id="Phobius"/>
    </source>
</evidence>
<gene>
    <name evidence="10" type="ORF">HF295_08345</name>
</gene>
<dbReference type="RefSeq" id="WP_312031715.1">
    <property type="nucleotide sequence ID" value="NZ_CP051151.1"/>
</dbReference>
<dbReference type="InterPro" id="IPR003607">
    <property type="entry name" value="HD/PDEase_dom"/>
</dbReference>
<dbReference type="CDD" id="cd00077">
    <property type="entry name" value="HDc"/>
    <property type="match status" value="1"/>
</dbReference>
<dbReference type="Proteomes" id="UP000512167">
    <property type="component" value="Chromosome"/>
</dbReference>
<evidence type="ECO:0000259" key="7">
    <source>
        <dbReference type="PROSITE" id="PS50112"/>
    </source>
</evidence>
<dbReference type="SMART" id="SM00267">
    <property type="entry name" value="GGDEF"/>
    <property type="match status" value="1"/>
</dbReference>
<feature type="transmembrane region" description="Helical" evidence="6">
    <location>
        <begin position="67"/>
        <end position="95"/>
    </location>
</feature>
<evidence type="ECO:0000313" key="10">
    <source>
        <dbReference type="EMBL" id="QLY40863.1"/>
    </source>
</evidence>
<dbReference type="Pfam" id="PF07694">
    <property type="entry name" value="5TM-5TMR_LYT"/>
    <property type="match status" value="1"/>
</dbReference>
<dbReference type="EMBL" id="CP051151">
    <property type="protein sequence ID" value="QLY40863.1"/>
    <property type="molecule type" value="Genomic_DNA"/>
</dbReference>
<dbReference type="InterPro" id="IPR029787">
    <property type="entry name" value="Nucleotide_cyclase"/>
</dbReference>
<feature type="transmembrane region" description="Helical" evidence="6">
    <location>
        <begin position="134"/>
        <end position="152"/>
    </location>
</feature>
<feature type="domain" description="GGDEF" evidence="8">
    <location>
        <begin position="348"/>
        <end position="479"/>
    </location>
</feature>
<evidence type="ECO:0000256" key="2">
    <source>
        <dbReference type="ARBA" id="ARBA00022475"/>
    </source>
</evidence>
<feature type="transmembrane region" description="Helical" evidence="6">
    <location>
        <begin position="164"/>
        <end position="184"/>
    </location>
</feature>
<keyword evidence="5 6" id="KW-0472">Membrane</keyword>
<comment type="subcellular location">
    <subcellularLocation>
        <location evidence="1">Cell membrane</location>
        <topology evidence="1">Multi-pass membrane protein</topology>
    </subcellularLocation>
</comment>
<organism evidence="10 11">
    <name type="scientific">Hujiaoplasma nucleasis</name>
    <dbReference type="NCBI Taxonomy" id="2725268"/>
    <lineage>
        <taxon>Bacteria</taxon>
        <taxon>Bacillati</taxon>
        <taxon>Mycoplasmatota</taxon>
        <taxon>Mollicutes</taxon>
        <taxon>Candidatus Izemoplasmatales</taxon>
        <taxon>Hujiaoplasmataceae</taxon>
        <taxon>Hujiaoplasma</taxon>
    </lineage>
</organism>
<dbReference type="Gene3D" id="3.30.450.20">
    <property type="entry name" value="PAS domain"/>
    <property type="match status" value="1"/>
</dbReference>
<dbReference type="GO" id="GO:0071555">
    <property type="term" value="P:cell wall organization"/>
    <property type="evidence" value="ECO:0007669"/>
    <property type="project" value="InterPro"/>
</dbReference>
<dbReference type="GO" id="GO:0000155">
    <property type="term" value="F:phosphorelay sensor kinase activity"/>
    <property type="evidence" value="ECO:0007669"/>
    <property type="project" value="InterPro"/>
</dbReference>
<dbReference type="NCBIfam" id="TIGR00254">
    <property type="entry name" value="GGDEF"/>
    <property type="match status" value="1"/>
</dbReference>
<name>A0A7L6N3W6_9MOLU</name>
<dbReference type="Gene3D" id="3.30.70.270">
    <property type="match status" value="1"/>
</dbReference>
<feature type="domain" description="HD-GYP" evidence="9">
    <location>
        <begin position="471"/>
        <end position="661"/>
    </location>
</feature>
<dbReference type="Pfam" id="PF13487">
    <property type="entry name" value="HD_5"/>
    <property type="match status" value="1"/>
</dbReference>
<feature type="domain" description="PAS" evidence="7">
    <location>
        <begin position="199"/>
        <end position="243"/>
    </location>
</feature>
<evidence type="ECO:0000256" key="1">
    <source>
        <dbReference type="ARBA" id="ARBA00004651"/>
    </source>
</evidence>
<proteinExistence type="predicted"/>
<feature type="transmembrane region" description="Helical" evidence="6">
    <location>
        <begin position="101"/>
        <end position="122"/>
    </location>
</feature>
<evidence type="ECO:0000259" key="9">
    <source>
        <dbReference type="PROSITE" id="PS51832"/>
    </source>
</evidence>
<dbReference type="SUPFAM" id="SSF55785">
    <property type="entry name" value="PYP-like sensor domain (PAS domain)"/>
    <property type="match status" value="1"/>
</dbReference>
<feature type="transmembrane region" description="Helical" evidence="6">
    <location>
        <begin position="37"/>
        <end position="55"/>
    </location>
</feature>
<evidence type="ECO:0000313" key="11">
    <source>
        <dbReference type="Proteomes" id="UP000512167"/>
    </source>
</evidence>
<dbReference type="GO" id="GO:0005886">
    <property type="term" value="C:plasma membrane"/>
    <property type="evidence" value="ECO:0007669"/>
    <property type="project" value="UniProtKB-SubCell"/>
</dbReference>
<keyword evidence="3 6" id="KW-0812">Transmembrane</keyword>
<dbReference type="KEGG" id="tbk:HF295_08345"/>
<dbReference type="InterPro" id="IPR011620">
    <property type="entry name" value="Sig_transdc_His_kinase_LytS_TM"/>
</dbReference>
<evidence type="ECO:0000256" key="4">
    <source>
        <dbReference type="ARBA" id="ARBA00022989"/>
    </source>
</evidence>
<dbReference type="SUPFAM" id="SSF55073">
    <property type="entry name" value="Nucleotide cyclase"/>
    <property type="match status" value="1"/>
</dbReference>
<dbReference type="Pfam" id="PF13426">
    <property type="entry name" value="PAS_9"/>
    <property type="match status" value="1"/>
</dbReference>
<dbReference type="InterPro" id="IPR000160">
    <property type="entry name" value="GGDEF_dom"/>
</dbReference>
<dbReference type="AlphaFoldDB" id="A0A7L6N3W6"/>
<dbReference type="SUPFAM" id="SSF109604">
    <property type="entry name" value="HD-domain/PDEase-like"/>
    <property type="match status" value="1"/>
</dbReference>
<evidence type="ECO:0000259" key="8">
    <source>
        <dbReference type="PROSITE" id="PS50887"/>
    </source>
</evidence>
<dbReference type="InterPro" id="IPR043128">
    <property type="entry name" value="Rev_trsase/Diguanyl_cyclase"/>
</dbReference>
<dbReference type="Pfam" id="PF00990">
    <property type="entry name" value="GGDEF"/>
    <property type="match status" value="1"/>
</dbReference>
<dbReference type="InterPro" id="IPR035965">
    <property type="entry name" value="PAS-like_dom_sf"/>
</dbReference>
<dbReference type="SMART" id="SM00471">
    <property type="entry name" value="HDc"/>
    <property type="match status" value="1"/>
</dbReference>
<accession>A0A7L6N3W6</accession>
<dbReference type="InterPro" id="IPR037522">
    <property type="entry name" value="HD_GYP_dom"/>
</dbReference>
<dbReference type="PANTHER" id="PTHR43155:SF2">
    <property type="entry name" value="CYCLIC DI-GMP PHOSPHODIESTERASE PA4108"/>
    <property type="match status" value="1"/>
</dbReference>
<reference evidence="10 11" key="1">
    <citation type="submission" date="2020-04" db="EMBL/GenBank/DDBJ databases">
        <authorList>
            <person name="Zheng R.K."/>
            <person name="Sun C.M."/>
        </authorList>
    </citation>
    <scope>NUCLEOTIDE SEQUENCE [LARGE SCALE GENOMIC DNA]</scope>
    <source>
        <strain evidence="11">zrk29</strain>
    </source>
</reference>
<dbReference type="CDD" id="cd01949">
    <property type="entry name" value="GGDEF"/>
    <property type="match status" value="1"/>
</dbReference>
<dbReference type="PROSITE" id="PS50112">
    <property type="entry name" value="PAS"/>
    <property type="match status" value="1"/>
</dbReference>
<protein>
    <submittedName>
        <fullName evidence="10">Diguanylate cyclase</fullName>
    </submittedName>
</protein>
<dbReference type="NCBIfam" id="TIGR00229">
    <property type="entry name" value="sensory_box"/>
    <property type="match status" value="1"/>
</dbReference>
<keyword evidence="11" id="KW-1185">Reference proteome</keyword>
<evidence type="ECO:0000256" key="3">
    <source>
        <dbReference type="ARBA" id="ARBA00022692"/>
    </source>
</evidence>
<dbReference type="PROSITE" id="PS51832">
    <property type="entry name" value="HD_GYP"/>
    <property type="match status" value="1"/>
</dbReference>